<dbReference type="InterPro" id="IPR001611">
    <property type="entry name" value="Leu-rich_rpt"/>
</dbReference>
<reference evidence="6" key="1">
    <citation type="submission" date="2020-12" db="EMBL/GenBank/DDBJ databases">
        <authorList>
            <person name="Iha C."/>
        </authorList>
    </citation>
    <scope>NUCLEOTIDE SEQUENCE</scope>
</reference>
<keyword evidence="4" id="KW-1133">Transmembrane helix</keyword>
<dbReference type="AlphaFoldDB" id="A0A8S1IP77"/>
<feature type="transmembrane region" description="Helical" evidence="4">
    <location>
        <begin position="673"/>
        <end position="694"/>
    </location>
</feature>
<evidence type="ECO:0000256" key="3">
    <source>
        <dbReference type="SAM" id="MobiDB-lite"/>
    </source>
</evidence>
<evidence type="ECO:0000313" key="7">
    <source>
        <dbReference type="Proteomes" id="UP000708148"/>
    </source>
</evidence>
<feature type="region of interest" description="Disordered" evidence="3">
    <location>
        <begin position="935"/>
        <end position="963"/>
    </location>
</feature>
<dbReference type="PANTHER" id="PTHR48059">
    <property type="entry name" value="POLYGALACTURONASE INHIBITOR 1"/>
    <property type="match status" value="1"/>
</dbReference>
<dbReference type="InterPro" id="IPR051848">
    <property type="entry name" value="PGIP"/>
</dbReference>
<feature type="region of interest" description="Disordered" evidence="3">
    <location>
        <begin position="703"/>
        <end position="916"/>
    </location>
</feature>
<dbReference type="Pfam" id="PF00560">
    <property type="entry name" value="LRR_1"/>
    <property type="match status" value="1"/>
</dbReference>
<evidence type="ECO:0000256" key="2">
    <source>
        <dbReference type="ARBA" id="ARBA00004430"/>
    </source>
</evidence>
<feature type="compositionally biased region" description="Low complexity" evidence="3">
    <location>
        <begin position="834"/>
        <end position="854"/>
    </location>
</feature>
<feature type="compositionally biased region" description="Polar residues" evidence="3">
    <location>
        <begin position="890"/>
        <end position="916"/>
    </location>
</feature>
<dbReference type="PANTHER" id="PTHR48059:SF30">
    <property type="entry name" value="OS06G0587000 PROTEIN"/>
    <property type="match status" value="1"/>
</dbReference>
<gene>
    <name evidence="6" type="ORF">OSTQU699_LOCUS936</name>
</gene>
<feature type="compositionally biased region" description="Basic and acidic residues" evidence="3">
    <location>
        <begin position="951"/>
        <end position="963"/>
    </location>
</feature>
<keyword evidence="5" id="KW-0732">Signal</keyword>
<accession>A0A8S1IP77</accession>
<dbReference type="InterPro" id="IPR032675">
    <property type="entry name" value="LRR_dom_sf"/>
</dbReference>
<feature type="chain" id="PRO_5035877711" evidence="5">
    <location>
        <begin position="28"/>
        <end position="963"/>
    </location>
</feature>
<evidence type="ECO:0000256" key="1">
    <source>
        <dbReference type="ARBA" id="ARBA00004196"/>
    </source>
</evidence>
<comment type="caution">
    <text evidence="6">The sequence shown here is derived from an EMBL/GenBank/DDBJ whole genome shotgun (WGS) entry which is preliminary data.</text>
</comment>
<sequence length="963" mass="101200">MLITRRQVAPRLLVGLILRLLVGDALALSGASTPPPGNAFLLSFGANTGAIRTLIGGAPVTGSLKPRETYALEFAVQEVNGVIPDVALAVEAVDGSGDVDLRCKPLGRPEEGDGGGQRGGWASNHTSGRDYIFISSARRDFSVLSITVGGGARTVRGAAFSCSVVAPHVAEAEDGTIKFELSMVVDYTPRRLVADERQALSSIFDKCCRSVVDCTPWRRWQGDLCHLDDNVCDGDGRLLRLSMPGYGLRCDFPSQEISNLSRLEKLELGWNAIRGDIHKIVKELTSAPAIEHLGLSNNAIMSARRVGAADLMEACSTLRTGNLSFLDLRDNKIEDILSPCMFSPDSMLAVLHVDGNPLNGTHLPDTFSSQSKIRVLTASKAGISGSIPNSVADAHLRCLDLSVNNIDGNIPEALGGSPVLEWVNLGRNKLQGAVPAALATSKTLRVLWLHRNTLSALPQEWIDGPEASKALMDVILARNQIQGPFPLALAQASSLLRLHIGRNFMGGRLPEEEGLFPRAAYVDVSKNVFVGQFPYKWGTIGMFAGLNGTGARLAWVNKANNETLVPVLDFSDNGISGVVNRYLVVAHDGGHAVVYLDGNKDMLCSHITGVPCDKYFNSGVNLLGQAAEMVPERLDLMYYATTMADQPDSAPAGAVGGQPRAGGGATSTGNVSLAIALVASTAMVLSVAAGLLFWRIKSRRASADGGGWKVSSARSTKDSPTPRATPRLTPRQIEEWPIPKIPGDMSSSSFSNAPSVLSGRQSMTGQAASPALTSTGSLPGSRAGGVVPPLRGVPTASPGLPPLRLPQGSPFFMPADGADNAEEWTPIDIGLSPVSRGTSPAGSSSSDESVVPPLSDRPGVGRHSIASSAALAQPLSGRSAASWNGEGARGSSSSTNGKASVGKSSTGSKRSAVGSPSFQSWLRWGAMAMADSQMSWFMGTPRSENGPGSPDKPDSPRDGLKSM</sequence>
<keyword evidence="7" id="KW-1185">Reference proteome</keyword>
<evidence type="ECO:0000256" key="5">
    <source>
        <dbReference type="SAM" id="SignalP"/>
    </source>
</evidence>
<name>A0A8S1IP77_9CHLO</name>
<proteinExistence type="predicted"/>
<comment type="subcellular location">
    <subcellularLocation>
        <location evidence="1">Cell envelope</location>
    </subcellularLocation>
    <subcellularLocation>
        <location evidence="2">Cytoplasm</location>
        <location evidence="2">Cytoskeleton</location>
        <location evidence="2">Cilium axoneme</location>
    </subcellularLocation>
</comment>
<protein>
    <submittedName>
        <fullName evidence="6">Uncharacterized protein</fullName>
    </submittedName>
</protein>
<dbReference type="Proteomes" id="UP000708148">
    <property type="component" value="Unassembled WGS sequence"/>
</dbReference>
<evidence type="ECO:0000313" key="6">
    <source>
        <dbReference type="EMBL" id="CAD7695575.1"/>
    </source>
</evidence>
<keyword evidence="4" id="KW-0472">Membrane</keyword>
<feature type="compositionally biased region" description="Low complexity" evidence="3">
    <location>
        <begin position="721"/>
        <end position="731"/>
    </location>
</feature>
<organism evidence="6 7">
    <name type="scientific">Ostreobium quekettii</name>
    <dbReference type="NCBI Taxonomy" id="121088"/>
    <lineage>
        <taxon>Eukaryota</taxon>
        <taxon>Viridiplantae</taxon>
        <taxon>Chlorophyta</taxon>
        <taxon>core chlorophytes</taxon>
        <taxon>Ulvophyceae</taxon>
        <taxon>TCBD clade</taxon>
        <taxon>Bryopsidales</taxon>
        <taxon>Ostreobineae</taxon>
        <taxon>Ostreobiaceae</taxon>
        <taxon>Ostreobium</taxon>
    </lineage>
</organism>
<keyword evidence="4" id="KW-0812">Transmembrane</keyword>
<dbReference type="Gene3D" id="3.80.10.10">
    <property type="entry name" value="Ribonuclease Inhibitor"/>
    <property type="match status" value="2"/>
</dbReference>
<dbReference type="SUPFAM" id="SSF52058">
    <property type="entry name" value="L domain-like"/>
    <property type="match status" value="1"/>
</dbReference>
<evidence type="ECO:0000256" key="4">
    <source>
        <dbReference type="SAM" id="Phobius"/>
    </source>
</evidence>
<feature type="signal peptide" evidence="5">
    <location>
        <begin position="1"/>
        <end position="27"/>
    </location>
</feature>
<feature type="compositionally biased region" description="Polar residues" evidence="3">
    <location>
        <begin position="745"/>
        <end position="778"/>
    </location>
</feature>
<dbReference type="EMBL" id="CAJHUC010000360">
    <property type="protein sequence ID" value="CAD7695575.1"/>
    <property type="molecule type" value="Genomic_DNA"/>
</dbReference>
<dbReference type="GO" id="GO:0005930">
    <property type="term" value="C:axoneme"/>
    <property type="evidence" value="ECO:0007669"/>
    <property type="project" value="UniProtKB-SubCell"/>
</dbReference>
<dbReference type="OrthoDB" id="564617at2759"/>